<evidence type="ECO:0000256" key="1">
    <source>
        <dbReference type="ARBA" id="ARBA00022679"/>
    </source>
</evidence>
<proteinExistence type="predicted"/>
<keyword evidence="5" id="KW-1185">Reference proteome</keyword>
<gene>
    <name evidence="4" type="ORF">GCM10011290_06700</name>
</gene>
<evidence type="ECO:0000313" key="5">
    <source>
        <dbReference type="Proteomes" id="UP000600877"/>
    </source>
</evidence>
<evidence type="ECO:0000259" key="3">
    <source>
        <dbReference type="PROSITE" id="PS51186"/>
    </source>
</evidence>
<dbReference type="InterPro" id="IPR000182">
    <property type="entry name" value="GNAT_dom"/>
</dbReference>
<dbReference type="InterPro" id="IPR016181">
    <property type="entry name" value="Acyl_CoA_acyltransferase"/>
</dbReference>
<reference evidence="5" key="1">
    <citation type="journal article" date="2019" name="Int. J. Syst. Evol. Microbiol.">
        <title>The Global Catalogue of Microorganisms (GCM) 10K type strain sequencing project: providing services to taxonomists for standard genome sequencing and annotation.</title>
        <authorList>
            <consortium name="The Broad Institute Genomics Platform"/>
            <consortium name="The Broad Institute Genome Sequencing Center for Infectious Disease"/>
            <person name="Wu L."/>
            <person name="Ma J."/>
        </authorList>
    </citation>
    <scope>NUCLEOTIDE SEQUENCE [LARGE SCALE GENOMIC DNA]</scope>
    <source>
        <strain evidence="5">KCTC 32041</strain>
    </source>
</reference>
<protein>
    <submittedName>
        <fullName evidence="4">N-acetyltransferase GCN5</fullName>
    </submittedName>
</protein>
<dbReference type="RefSeq" id="WP_189372767.1">
    <property type="nucleotide sequence ID" value="NZ_BMYW01000002.1"/>
</dbReference>
<dbReference type="Gene3D" id="3.40.630.30">
    <property type="match status" value="1"/>
</dbReference>
<evidence type="ECO:0000313" key="4">
    <source>
        <dbReference type="EMBL" id="GGX81952.1"/>
    </source>
</evidence>
<dbReference type="PANTHER" id="PTHR43877:SF2">
    <property type="entry name" value="AMINOALKYLPHOSPHONATE N-ACETYLTRANSFERASE-RELATED"/>
    <property type="match status" value="1"/>
</dbReference>
<keyword evidence="1" id="KW-0808">Transferase</keyword>
<dbReference type="PANTHER" id="PTHR43877">
    <property type="entry name" value="AMINOALKYLPHOSPHONATE N-ACETYLTRANSFERASE-RELATED-RELATED"/>
    <property type="match status" value="1"/>
</dbReference>
<dbReference type="CDD" id="cd04301">
    <property type="entry name" value="NAT_SF"/>
    <property type="match status" value="1"/>
</dbReference>
<sequence>MYELIVEQQPDTDLLDLLEQKIDEFNAEHWEVKQRFPLAVSVKDEAGALLAGAAGRTFGKWLLLDNLWVSPELRGQRMGQQLLLKLEEAACERGCEFVLLDTLGFQARPFYESNGYQMQWTQAQYPSTGCKYFMTKSLLDVSA</sequence>
<evidence type="ECO:0000256" key="2">
    <source>
        <dbReference type="ARBA" id="ARBA00023315"/>
    </source>
</evidence>
<dbReference type="PROSITE" id="PS51186">
    <property type="entry name" value="GNAT"/>
    <property type="match status" value="1"/>
</dbReference>
<organism evidence="4 5">
    <name type="scientific">Vogesella alkaliphila</name>
    <dbReference type="NCBI Taxonomy" id="1193621"/>
    <lineage>
        <taxon>Bacteria</taxon>
        <taxon>Pseudomonadati</taxon>
        <taxon>Pseudomonadota</taxon>
        <taxon>Betaproteobacteria</taxon>
        <taxon>Neisseriales</taxon>
        <taxon>Chromobacteriaceae</taxon>
        <taxon>Vogesella</taxon>
    </lineage>
</organism>
<dbReference type="Proteomes" id="UP000600877">
    <property type="component" value="Unassembled WGS sequence"/>
</dbReference>
<comment type="caution">
    <text evidence="4">The sequence shown here is derived from an EMBL/GenBank/DDBJ whole genome shotgun (WGS) entry which is preliminary data.</text>
</comment>
<dbReference type="InterPro" id="IPR050832">
    <property type="entry name" value="Bact_Acetyltransf"/>
</dbReference>
<feature type="domain" description="N-acetyltransferase" evidence="3">
    <location>
        <begin position="4"/>
        <end position="139"/>
    </location>
</feature>
<name>A0ABQ2YFG1_9NEIS</name>
<dbReference type="EMBL" id="BMYW01000002">
    <property type="protein sequence ID" value="GGX81952.1"/>
    <property type="molecule type" value="Genomic_DNA"/>
</dbReference>
<dbReference type="Pfam" id="PF13508">
    <property type="entry name" value="Acetyltransf_7"/>
    <property type="match status" value="1"/>
</dbReference>
<accession>A0ABQ2YFG1</accession>
<dbReference type="SUPFAM" id="SSF55729">
    <property type="entry name" value="Acyl-CoA N-acyltransferases (Nat)"/>
    <property type="match status" value="1"/>
</dbReference>
<keyword evidence="2" id="KW-0012">Acyltransferase</keyword>